<dbReference type="InParanoid" id="A0A152A4N9"/>
<comment type="caution">
    <text evidence="1">The sequence shown here is derived from an EMBL/GenBank/DDBJ whole genome shotgun (WGS) entry which is preliminary data.</text>
</comment>
<proteinExistence type="predicted"/>
<organism evidence="1 2">
    <name type="scientific">Tieghemostelium lacteum</name>
    <name type="common">Slime mold</name>
    <name type="synonym">Dictyostelium lacteum</name>
    <dbReference type="NCBI Taxonomy" id="361077"/>
    <lineage>
        <taxon>Eukaryota</taxon>
        <taxon>Amoebozoa</taxon>
        <taxon>Evosea</taxon>
        <taxon>Eumycetozoa</taxon>
        <taxon>Dictyostelia</taxon>
        <taxon>Dictyosteliales</taxon>
        <taxon>Raperosteliaceae</taxon>
        <taxon>Tieghemostelium</taxon>
    </lineage>
</organism>
<dbReference type="EMBL" id="LODT01000011">
    <property type="protein sequence ID" value="KYR01198.1"/>
    <property type="molecule type" value="Genomic_DNA"/>
</dbReference>
<reference evidence="1 2" key="1">
    <citation type="submission" date="2015-12" db="EMBL/GenBank/DDBJ databases">
        <title>Dictyostelia acquired genes for synthesis and detection of signals that induce cell-type specialization by lateral gene transfer from prokaryotes.</title>
        <authorList>
            <person name="Gloeckner G."/>
            <person name="Schaap P."/>
        </authorList>
    </citation>
    <scope>NUCLEOTIDE SEQUENCE [LARGE SCALE GENOMIC DNA]</scope>
    <source>
        <strain evidence="1 2">TK</strain>
    </source>
</reference>
<dbReference type="Proteomes" id="UP000076078">
    <property type="component" value="Unassembled WGS sequence"/>
</dbReference>
<name>A0A152A4N9_TIELA</name>
<evidence type="ECO:0000313" key="1">
    <source>
        <dbReference type="EMBL" id="KYR01198.1"/>
    </source>
</evidence>
<evidence type="ECO:0000313" key="2">
    <source>
        <dbReference type="Proteomes" id="UP000076078"/>
    </source>
</evidence>
<keyword evidence="2" id="KW-1185">Reference proteome</keyword>
<sequence>MNQISKCGRQLLKSSNLSSGSKRTFTQCINNNSFSTSILLQNSTKSATPTTSTNNNNHSNISFLNSVNSKQQLINNNHTINIGLLSTILDGFIVNIDDGS</sequence>
<gene>
    <name evidence="1" type="ORF">DLAC_02315</name>
</gene>
<dbReference type="AlphaFoldDB" id="A0A152A4N9"/>
<accession>A0A152A4N9</accession>
<protein>
    <submittedName>
        <fullName evidence="1">Uncharacterized protein</fullName>
    </submittedName>
</protein>